<feature type="transmembrane region" description="Helical" evidence="1">
    <location>
        <begin position="24"/>
        <end position="44"/>
    </location>
</feature>
<organism evidence="2 3">
    <name type="scientific">Ammoniphilus resinae</name>
    <dbReference type="NCBI Taxonomy" id="861532"/>
    <lineage>
        <taxon>Bacteria</taxon>
        <taxon>Bacillati</taxon>
        <taxon>Bacillota</taxon>
        <taxon>Bacilli</taxon>
        <taxon>Bacillales</taxon>
        <taxon>Paenibacillaceae</taxon>
        <taxon>Aneurinibacillus group</taxon>
        <taxon>Ammoniphilus</taxon>
    </lineage>
</organism>
<keyword evidence="1" id="KW-0472">Membrane</keyword>
<comment type="caution">
    <text evidence="2">The sequence shown here is derived from an EMBL/GenBank/DDBJ whole genome shotgun (WGS) entry which is preliminary data.</text>
</comment>
<evidence type="ECO:0000313" key="2">
    <source>
        <dbReference type="EMBL" id="MBP1933794.1"/>
    </source>
</evidence>
<dbReference type="Pfam" id="PF12679">
    <property type="entry name" value="ABC2_membrane_2"/>
    <property type="match status" value="1"/>
</dbReference>
<protein>
    <submittedName>
        <fullName evidence="2">ABC-type transport system involved in multi-copper enzyme maturation permease subunit</fullName>
    </submittedName>
</protein>
<dbReference type="PANTHER" id="PTHR43471:SF12">
    <property type="entry name" value="HYPOTHETICAL MEMBRANE PROTEIN, CONSERVED"/>
    <property type="match status" value="1"/>
</dbReference>
<feature type="transmembrane region" description="Helical" evidence="1">
    <location>
        <begin position="60"/>
        <end position="81"/>
    </location>
</feature>
<evidence type="ECO:0000313" key="3">
    <source>
        <dbReference type="Proteomes" id="UP001519343"/>
    </source>
</evidence>
<dbReference type="PANTHER" id="PTHR43471">
    <property type="entry name" value="ABC TRANSPORTER PERMEASE"/>
    <property type="match status" value="1"/>
</dbReference>
<feature type="transmembrane region" description="Helical" evidence="1">
    <location>
        <begin position="144"/>
        <end position="164"/>
    </location>
</feature>
<keyword evidence="3" id="KW-1185">Reference proteome</keyword>
<proteinExistence type="predicted"/>
<keyword evidence="1" id="KW-1133">Transmembrane helix</keyword>
<feature type="transmembrane region" description="Helical" evidence="1">
    <location>
        <begin position="176"/>
        <end position="200"/>
    </location>
</feature>
<reference evidence="2 3" key="1">
    <citation type="submission" date="2021-03" db="EMBL/GenBank/DDBJ databases">
        <title>Genomic Encyclopedia of Type Strains, Phase IV (KMG-IV): sequencing the most valuable type-strain genomes for metagenomic binning, comparative biology and taxonomic classification.</title>
        <authorList>
            <person name="Goeker M."/>
        </authorList>
    </citation>
    <scope>NUCLEOTIDE SEQUENCE [LARGE SCALE GENOMIC DNA]</scope>
    <source>
        <strain evidence="2 3">DSM 24738</strain>
    </source>
</reference>
<feature type="transmembrane region" description="Helical" evidence="1">
    <location>
        <begin position="245"/>
        <end position="264"/>
    </location>
</feature>
<gene>
    <name evidence="2" type="ORF">J2Z37_003807</name>
</gene>
<dbReference type="Proteomes" id="UP001519343">
    <property type="component" value="Unassembled WGS sequence"/>
</dbReference>
<feature type="transmembrane region" description="Helical" evidence="1">
    <location>
        <begin position="115"/>
        <end position="138"/>
    </location>
</feature>
<accession>A0ABS4GU60</accession>
<dbReference type="RefSeq" id="WP_209811802.1">
    <property type="nucleotide sequence ID" value="NZ_JAGGKT010000013.1"/>
</dbReference>
<dbReference type="EMBL" id="JAGGKT010000013">
    <property type="protein sequence ID" value="MBP1933794.1"/>
    <property type="molecule type" value="Genomic_DNA"/>
</dbReference>
<keyword evidence="1" id="KW-0812">Transmembrane</keyword>
<sequence length="276" mass="31176">MRGFLTNPVIIKELRERFRTGKTAWILGSYLFVMGAILFGVIYVETANKVYFRPGESREIFILLTVIQLGMIGFIAPALTAGTISGERERQTLNVLLTTHLTPFSIVSSKMLTSLLFISLVVLSSLPLYSFVFLYGGISPVQLIKIFWFFSVNIIFFGSLGVFCSARFRRTGVSTIISYGLTFLVGVGTALITFFLWQFFEMMEWKAVDSDLFPFLFSINPGFVLAEIIGEKVVPPSLTYFMEPWILFSILYLGLSVFLLGWATRVLNPLRKKRLG</sequence>
<evidence type="ECO:0000256" key="1">
    <source>
        <dbReference type="SAM" id="Phobius"/>
    </source>
</evidence>
<name>A0ABS4GU60_9BACL</name>